<dbReference type="Proteomes" id="UP001190926">
    <property type="component" value="Unassembled WGS sequence"/>
</dbReference>
<comment type="caution">
    <text evidence="2">The sequence shown here is derived from an EMBL/GenBank/DDBJ whole genome shotgun (WGS) entry which is preliminary data.</text>
</comment>
<gene>
    <name evidence="2" type="ORF">C2S53_019956</name>
</gene>
<organism evidence="2 3">
    <name type="scientific">Perilla frutescens var. hirtella</name>
    <name type="common">Perilla citriodora</name>
    <name type="synonym">Perilla setoyensis</name>
    <dbReference type="NCBI Taxonomy" id="608512"/>
    <lineage>
        <taxon>Eukaryota</taxon>
        <taxon>Viridiplantae</taxon>
        <taxon>Streptophyta</taxon>
        <taxon>Embryophyta</taxon>
        <taxon>Tracheophyta</taxon>
        <taxon>Spermatophyta</taxon>
        <taxon>Magnoliopsida</taxon>
        <taxon>eudicotyledons</taxon>
        <taxon>Gunneridae</taxon>
        <taxon>Pentapetalae</taxon>
        <taxon>asterids</taxon>
        <taxon>lamiids</taxon>
        <taxon>Lamiales</taxon>
        <taxon>Lamiaceae</taxon>
        <taxon>Nepetoideae</taxon>
        <taxon>Elsholtzieae</taxon>
        <taxon>Perilla</taxon>
    </lineage>
</organism>
<dbReference type="EMBL" id="SDAM02000066">
    <property type="protein sequence ID" value="KAH6832731.1"/>
    <property type="molecule type" value="Genomic_DNA"/>
</dbReference>
<sequence length="463" mass="51535">MAESDAPLPTNGHHSKWRLSAGSRLSATTPPPPIYAHRRLTVVTITALLISSTKKPETRRIKKMAETTKQHSLFPLETCPHVPDEAFRQFHTIDRELYVCLTRKLRRDPAESVQVMAFLMWLERECRLNFIKQMSSLPPLLLNQIANETAMCVKCVESDAFLFGDDGNNEIKILTEFLNFPSVVSLRFFHENRISVLRGVAKIINTVCWRAFGDLFHGECGGGSVAGLPVPVPFIGESSWEAEKRAVERHGGGGGGGVVPPPPHVMQMMYNPYHDVPPPLIRMPPPPHMPLRPPVVADVIGLPLHMLAAGGFPVYDVAAQRQMLNNELGELMKRNLNITNTVVEDENREEEVSPDDRTIFLTFSKGYPTSEEEVKEYFTKKFGDFIEDLIMQEVEEGEQPLYAKMVAKSPAVMDGIVEGNKAKYSIGGKHVWARKYVRKPPPRSPPRGEASGSSPSAAPGKKA</sequence>
<evidence type="ECO:0000256" key="1">
    <source>
        <dbReference type="SAM" id="MobiDB-lite"/>
    </source>
</evidence>
<dbReference type="PANTHER" id="PTHR33527">
    <property type="entry name" value="OS07G0274300 PROTEIN"/>
    <property type="match status" value="1"/>
</dbReference>
<dbReference type="PANTHER" id="PTHR33527:SF28">
    <property type="entry name" value="GB|AAD43168.1"/>
    <property type="match status" value="1"/>
</dbReference>
<feature type="region of interest" description="Disordered" evidence="1">
    <location>
        <begin position="1"/>
        <end position="30"/>
    </location>
</feature>
<dbReference type="AlphaFoldDB" id="A0AAD4JG08"/>
<proteinExistence type="predicted"/>
<reference evidence="2 3" key="1">
    <citation type="journal article" date="2021" name="Nat. Commun.">
        <title>Incipient diploidization of the medicinal plant Perilla within 10,000 years.</title>
        <authorList>
            <person name="Zhang Y."/>
            <person name="Shen Q."/>
            <person name="Leng L."/>
            <person name="Zhang D."/>
            <person name="Chen S."/>
            <person name="Shi Y."/>
            <person name="Ning Z."/>
            <person name="Chen S."/>
        </authorList>
    </citation>
    <scope>NUCLEOTIDE SEQUENCE [LARGE SCALE GENOMIC DNA]</scope>
    <source>
        <strain evidence="3">cv. PC099</strain>
    </source>
</reference>
<feature type="region of interest" description="Disordered" evidence="1">
    <location>
        <begin position="435"/>
        <end position="463"/>
    </location>
</feature>
<protein>
    <submittedName>
        <fullName evidence="2">Rho guanine nucleotide exchange factor</fullName>
    </submittedName>
</protein>
<name>A0AAD4JG08_PERFH</name>
<keyword evidence="3" id="KW-1185">Reference proteome</keyword>
<evidence type="ECO:0000313" key="2">
    <source>
        <dbReference type="EMBL" id="KAH6832731.1"/>
    </source>
</evidence>
<accession>A0AAD4JG08</accession>
<evidence type="ECO:0000313" key="3">
    <source>
        <dbReference type="Proteomes" id="UP001190926"/>
    </source>
</evidence>
<feature type="compositionally biased region" description="Low complexity" evidence="1">
    <location>
        <begin position="447"/>
        <end position="463"/>
    </location>
</feature>